<organism evidence="3 4">
    <name type="scientific">Ramlibacter henchirensis</name>
    <dbReference type="NCBI Taxonomy" id="204072"/>
    <lineage>
        <taxon>Bacteria</taxon>
        <taxon>Pseudomonadati</taxon>
        <taxon>Pseudomonadota</taxon>
        <taxon>Betaproteobacteria</taxon>
        <taxon>Burkholderiales</taxon>
        <taxon>Comamonadaceae</taxon>
        <taxon>Ramlibacter</taxon>
    </lineage>
</organism>
<dbReference type="SUPFAM" id="SSF51182">
    <property type="entry name" value="RmlC-like cupins"/>
    <property type="match status" value="1"/>
</dbReference>
<dbReference type="Gene3D" id="2.60.120.10">
    <property type="entry name" value="Jelly Rolls"/>
    <property type="match status" value="1"/>
</dbReference>
<dbReference type="OrthoDB" id="2988517at2"/>
<dbReference type="NCBIfam" id="TIGR02451">
    <property type="entry name" value="anti_sig_ChrR"/>
    <property type="match status" value="1"/>
</dbReference>
<feature type="compositionally biased region" description="Low complexity" evidence="1">
    <location>
        <begin position="80"/>
        <end position="97"/>
    </location>
</feature>
<dbReference type="InterPro" id="IPR011051">
    <property type="entry name" value="RmlC_Cupin_sf"/>
</dbReference>
<dbReference type="CDD" id="cd20301">
    <property type="entry name" value="cupin_ChrR"/>
    <property type="match status" value="1"/>
</dbReference>
<dbReference type="Proteomes" id="UP000298180">
    <property type="component" value="Unassembled WGS sequence"/>
</dbReference>
<dbReference type="InterPro" id="IPR025979">
    <property type="entry name" value="ChrR-like_cupin_dom"/>
</dbReference>
<gene>
    <name evidence="3" type="ORF">EZ313_21295</name>
</gene>
<dbReference type="InterPro" id="IPR012807">
    <property type="entry name" value="Anti-sigma_ChrR"/>
</dbReference>
<evidence type="ECO:0000313" key="3">
    <source>
        <dbReference type="EMBL" id="TFZ00967.1"/>
    </source>
</evidence>
<dbReference type="EMBL" id="SMLM01000003">
    <property type="protein sequence ID" value="TFZ00967.1"/>
    <property type="molecule type" value="Genomic_DNA"/>
</dbReference>
<dbReference type="Pfam" id="PF12973">
    <property type="entry name" value="Cupin_7"/>
    <property type="match status" value="1"/>
</dbReference>
<accession>A0A4Z0BNS2</accession>
<feature type="region of interest" description="Disordered" evidence="1">
    <location>
        <begin position="76"/>
        <end position="98"/>
    </location>
</feature>
<comment type="caution">
    <text evidence="3">The sequence shown here is derived from an EMBL/GenBank/DDBJ whole genome shotgun (WGS) entry which is preliminary data.</text>
</comment>
<keyword evidence="4" id="KW-1185">Reference proteome</keyword>
<dbReference type="Gene3D" id="1.10.10.1320">
    <property type="entry name" value="Anti-sigma factor, zinc-finger domain"/>
    <property type="match status" value="1"/>
</dbReference>
<dbReference type="InterPro" id="IPR014710">
    <property type="entry name" value="RmlC-like_jellyroll"/>
</dbReference>
<evidence type="ECO:0000259" key="2">
    <source>
        <dbReference type="Pfam" id="PF12973"/>
    </source>
</evidence>
<dbReference type="InterPro" id="IPR041916">
    <property type="entry name" value="Anti_sigma_zinc_sf"/>
</dbReference>
<protein>
    <submittedName>
        <fullName evidence="3">Transcriptional regulator</fullName>
    </submittedName>
</protein>
<feature type="domain" description="ChrR-like cupin" evidence="2">
    <location>
        <begin position="110"/>
        <end position="199"/>
    </location>
</feature>
<evidence type="ECO:0000256" key="1">
    <source>
        <dbReference type="SAM" id="MobiDB-lite"/>
    </source>
</evidence>
<dbReference type="RefSeq" id="WP_135265355.1">
    <property type="nucleotide sequence ID" value="NZ_SMLM01000003.1"/>
</dbReference>
<name>A0A4Z0BNS2_9BURK</name>
<evidence type="ECO:0000313" key="4">
    <source>
        <dbReference type="Proteomes" id="UP000298180"/>
    </source>
</evidence>
<sequence>MIVHHPEDEFLLSLAAGRLPAGQAVVVQAHVESCGHCTERLSTLEAVGGALLERAEPHPLSPDLLAATLQRIAGVPPEPASTSPTPATAPAGTWLPTGVTWPTSLRGSKVTPWRWIGPGRRFSRVQLPHDPEATLFLLSISPGRSLPRHRHEQLELTQVLCGAFVDERAVFGPGDFDQAGPDVHHEPMVQPGQVCVCLTWVEGRLRFDGHIATAIARWTGV</sequence>
<dbReference type="AlphaFoldDB" id="A0A4Z0BNS2"/>
<reference evidence="3 4" key="1">
    <citation type="submission" date="2019-03" db="EMBL/GenBank/DDBJ databases">
        <title>Ramlibacter henchirensis DSM 14656, whole genome shotgun sequence.</title>
        <authorList>
            <person name="Zhang X."/>
            <person name="Feng G."/>
            <person name="Zhu H."/>
        </authorList>
    </citation>
    <scope>NUCLEOTIDE SEQUENCE [LARGE SCALE GENOMIC DNA]</scope>
    <source>
        <strain evidence="3 4">DSM 14656</strain>
    </source>
</reference>
<proteinExistence type="predicted"/>